<evidence type="ECO:0000256" key="3">
    <source>
        <dbReference type="ARBA" id="ARBA00025726"/>
    </source>
</evidence>
<evidence type="ECO:0000256" key="7">
    <source>
        <dbReference type="PROSITE-ProRule" id="PRU00221"/>
    </source>
</evidence>
<keyword evidence="10" id="KW-1185">Reference proteome</keyword>
<evidence type="ECO:0000256" key="8">
    <source>
        <dbReference type="SAM" id="Phobius"/>
    </source>
</evidence>
<dbReference type="SMART" id="SM00320">
    <property type="entry name" value="WD40"/>
    <property type="match status" value="7"/>
</dbReference>
<dbReference type="PROSITE" id="PS00678">
    <property type="entry name" value="WD_REPEATS_1"/>
    <property type="match status" value="1"/>
</dbReference>
<dbReference type="InterPro" id="IPR045241">
    <property type="entry name" value="Prp46/PLRG1-like"/>
</dbReference>
<keyword evidence="8" id="KW-0812">Transmembrane</keyword>
<gene>
    <name evidence="9" type="ORF">DBV15_03333</name>
</gene>
<dbReference type="CDD" id="cd00200">
    <property type="entry name" value="WD40"/>
    <property type="match status" value="1"/>
</dbReference>
<evidence type="ECO:0000313" key="10">
    <source>
        <dbReference type="Proteomes" id="UP000310200"/>
    </source>
</evidence>
<dbReference type="InterPro" id="IPR036322">
    <property type="entry name" value="WD40_repeat_dom_sf"/>
</dbReference>
<feature type="transmembrane region" description="Helical" evidence="8">
    <location>
        <begin position="869"/>
        <end position="888"/>
    </location>
</feature>
<dbReference type="GO" id="GO:0071013">
    <property type="term" value="C:catalytic step 2 spliceosome"/>
    <property type="evidence" value="ECO:0007669"/>
    <property type="project" value="TreeGrafter"/>
</dbReference>
<evidence type="ECO:0000256" key="2">
    <source>
        <dbReference type="ARBA" id="ARBA00022737"/>
    </source>
</evidence>
<proteinExistence type="inferred from homology"/>
<dbReference type="GO" id="GO:0072545">
    <property type="term" value="F:L-tyrosine binding"/>
    <property type="evidence" value="ECO:0007669"/>
    <property type="project" value="InterPro"/>
</dbReference>
<dbReference type="EMBL" id="QBLH01003521">
    <property type="protein sequence ID" value="TGZ37681.1"/>
    <property type="molecule type" value="Genomic_DNA"/>
</dbReference>
<dbReference type="InterPro" id="IPR019775">
    <property type="entry name" value="WD40_repeat_CS"/>
</dbReference>
<evidence type="ECO:0000256" key="6">
    <source>
        <dbReference type="ARBA" id="ARBA00073631"/>
    </source>
</evidence>
<dbReference type="GO" id="GO:0072544">
    <property type="term" value="F:L-DOPA binding"/>
    <property type="evidence" value="ECO:0007669"/>
    <property type="project" value="InterPro"/>
</dbReference>
<protein>
    <recommendedName>
        <fullName evidence="6">Pleiotropic regulator 1</fullName>
    </recommendedName>
</protein>
<keyword evidence="1 7" id="KW-0853">WD repeat</keyword>
<dbReference type="GO" id="GO:0035240">
    <property type="term" value="F:dopamine binding"/>
    <property type="evidence" value="ECO:0007669"/>
    <property type="project" value="InterPro"/>
</dbReference>
<feature type="repeat" description="WD" evidence="7">
    <location>
        <begin position="492"/>
        <end position="533"/>
    </location>
</feature>
<feature type="repeat" description="WD" evidence="7">
    <location>
        <begin position="534"/>
        <end position="575"/>
    </location>
</feature>
<feature type="repeat" description="WD" evidence="7">
    <location>
        <begin position="408"/>
        <end position="449"/>
    </location>
</feature>
<keyword evidence="8" id="KW-1133">Transmembrane helix</keyword>
<dbReference type="PROSITE" id="PS50082">
    <property type="entry name" value="WD_REPEATS_2"/>
    <property type="match status" value="5"/>
</dbReference>
<dbReference type="GO" id="GO:0000974">
    <property type="term" value="C:Prp19 complex"/>
    <property type="evidence" value="ECO:0007669"/>
    <property type="project" value="TreeGrafter"/>
</dbReference>
<feature type="transmembrane region" description="Helical" evidence="8">
    <location>
        <begin position="928"/>
        <end position="947"/>
    </location>
</feature>
<dbReference type="InterPro" id="IPR001414">
    <property type="entry name" value="GPR143"/>
</dbReference>
<comment type="caution">
    <text evidence="9">The sequence shown here is derived from an EMBL/GenBank/DDBJ whole genome shotgun (WGS) entry which is preliminary data.</text>
</comment>
<name>A0A4S2JNA4_9HYME</name>
<comment type="similarity">
    <text evidence="3">Belongs to the WD repeat PRL1/PRL2 family.</text>
</comment>
<keyword evidence="8" id="KW-0472">Membrane</keyword>
<dbReference type="PANTHER" id="PTHR19923">
    <property type="entry name" value="WD40 REPEAT PROTEINPRL1/PRL2-RELATED"/>
    <property type="match status" value="1"/>
</dbReference>
<dbReference type="Gene3D" id="2.130.10.10">
    <property type="entry name" value="YVTN repeat-like/Quinoprotein amine dehydrogenase"/>
    <property type="match status" value="1"/>
</dbReference>
<dbReference type="GO" id="GO:0000398">
    <property type="term" value="P:mRNA splicing, via spliceosome"/>
    <property type="evidence" value="ECO:0007669"/>
    <property type="project" value="InterPro"/>
</dbReference>
<dbReference type="PROSITE" id="PS50294">
    <property type="entry name" value="WD_REPEATS_REGION"/>
    <property type="match status" value="5"/>
</dbReference>
<feature type="repeat" description="WD" evidence="7">
    <location>
        <begin position="450"/>
        <end position="491"/>
    </location>
</feature>
<evidence type="ECO:0000256" key="5">
    <source>
        <dbReference type="ARBA" id="ARBA00062641"/>
    </source>
</evidence>
<comment type="subunit">
    <text evidence="5">Identified in the spliceosome C complex. Component of the PRP19-CDC5L splicing complex composed of a core complex comprising a homotetramer of PRPF19, CDC5L, PLRG1 and BCAS2, and at least three less stably associated proteins CTNNBL1, CWC15 and HSPA8. Interacts (via its WD40 repeat domain) directly with CDC5L (via its C-terminal); the interaction is required for mRNA splicing but not for spliceosome assembly. Component of the minor spliceosome, which splices U12-type introns. Within this complex, interacts with CRIPT. Also interacts directly in the complex with BCAS2 and PRPF19. Interacts with USB1.</text>
</comment>
<feature type="repeat" description="WD" evidence="7">
    <location>
        <begin position="617"/>
        <end position="657"/>
    </location>
</feature>
<feature type="transmembrane region" description="Helical" evidence="8">
    <location>
        <begin position="1010"/>
        <end position="1033"/>
    </location>
</feature>
<dbReference type="GO" id="GO:0004930">
    <property type="term" value="F:G protein-coupled receptor activity"/>
    <property type="evidence" value="ECO:0007669"/>
    <property type="project" value="InterPro"/>
</dbReference>
<dbReference type="InterPro" id="IPR020472">
    <property type="entry name" value="WD40_PAC1"/>
</dbReference>
<organism evidence="9 10">
    <name type="scientific">Temnothorax longispinosus</name>
    <dbReference type="NCBI Taxonomy" id="300112"/>
    <lineage>
        <taxon>Eukaryota</taxon>
        <taxon>Metazoa</taxon>
        <taxon>Ecdysozoa</taxon>
        <taxon>Arthropoda</taxon>
        <taxon>Hexapoda</taxon>
        <taxon>Insecta</taxon>
        <taxon>Pterygota</taxon>
        <taxon>Neoptera</taxon>
        <taxon>Endopterygota</taxon>
        <taxon>Hymenoptera</taxon>
        <taxon>Apocrita</taxon>
        <taxon>Aculeata</taxon>
        <taxon>Formicoidea</taxon>
        <taxon>Formicidae</taxon>
        <taxon>Myrmicinae</taxon>
        <taxon>Temnothorax</taxon>
    </lineage>
</organism>
<dbReference type="FunFam" id="2.130.10.10:FF:000012">
    <property type="entry name" value="Putative pleiotropic regulator 1"/>
    <property type="match status" value="1"/>
</dbReference>
<dbReference type="InterPro" id="IPR015943">
    <property type="entry name" value="WD40/YVTN_repeat-like_dom_sf"/>
</dbReference>
<dbReference type="Proteomes" id="UP000310200">
    <property type="component" value="Unassembled WGS sequence"/>
</dbReference>
<dbReference type="Pfam" id="PF02101">
    <property type="entry name" value="Ocular_alb"/>
    <property type="match status" value="1"/>
</dbReference>
<dbReference type="STRING" id="300112.A0A4S2JNA4"/>
<dbReference type="PRINTS" id="PR00965">
    <property type="entry name" value="OCULARALBNSM"/>
</dbReference>
<feature type="transmembrane region" description="Helical" evidence="8">
    <location>
        <begin position="978"/>
        <end position="1004"/>
    </location>
</feature>
<accession>A0A4S2JNA4</accession>
<dbReference type="PRINTS" id="PR00320">
    <property type="entry name" value="GPROTEINBRPT"/>
</dbReference>
<sequence length="1125" mass="125750">MENLMMEQSKTGVSQHYSVFVASIDYCCVVCGTSRTRNKLDTTLPVHIVSEREEGIAAQSNIVQLLQPLDPIALRQFFRNDFVHSGPDNEPIIGLVPRKPSTVNSRLLSSSCADYLPVFGITDRIALCILYGDGGHDQITDSVFRQRTKSKTRDDIVERRLVDNRVVTFLLHNQAVQSLAFHRRRMNGRMKGLDASTKHLGCSCNFRNILHRCQALDPERDAELNKQVVFIFLNKAGLQVFLYRGNFLPRSIGSNLGDAWQRGCATKEHDVQRHSVHTLVFRSLKRTHDMFLLNQGSLPPEDPILQQMKKIVKAKDCYGPILERVKQNTIKVQQDNDTADPPPPGDETFGINPTSAIVPYTTTKGSASVVPISVGSNMGSGALTMPQKKTPSMAKPKWHAPWKLYRVISGHLGWVRCCAVEPGNEWFATGSADRVIKIWDLASGRLKVSLTGHISSVRGLAFSQRHPYLFSCGEDRQVKCWDLEYNKVIRHYHGHLSAVYSMALHPTIDVLVTAGRDSTGRVWDMRTKANVHTLVGHTNTVASVICQSAEPQIATGSHDCTIRLWDLAAGKSRATLTNHKKSVRALTFHPSLYMFASASPDNIKQWKCPEGKFIQNLSGHNAIVNCLAVNADGVLVSGADNGTMHLWDWRTGYNFQRLQAPVQPGSMDSEAGVFSITFDMSGTRMITTEADKTIKVYKEDDTATSSNVSIGCRTLEWGTPVSFCRERVTRSSRISRGRDTLNLIAITSDSNGRPDPANVLLSSYKPNGYGDSDNAGIQYRRVQHGVHALVHDGHDRRDLSGVFVRSALWRNFKSIIPIEGDMPNVVFCAVLSAWIQYFYMATWIWTLCYAVDMKLLLGDKNGRPACYHVLAWMLPAILTAFGLIILYIPNAKSGLRSIARGTLGGTPLDCHSLTSLSSALLRILPNYFATYVLLAVVMIANPILYVASTRDLETAVLHSMAQMTGRERRLIQTVRLKFALINVVYYVCWTPNLINGILLWTLWFQLPIKAIITLWYIMAVTNPLQAFFNAIVYQSWTRREKLRLECCQDYKSSTASLHLHMIARTDSDVHVSESSPLLNPQTGYRQKVPHVSINGSSSLKTQASESSRQVYTIKREDLKLQVSKT</sequence>
<dbReference type="PANTHER" id="PTHR19923:SF0">
    <property type="entry name" value="PLEIOTROPIC REGULATOR 1"/>
    <property type="match status" value="1"/>
</dbReference>
<dbReference type="AlphaFoldDB" id="A0A4S2JNA4"/>
<dbReference type="GO" id="GO:0071011">
    <property type="term" value="C:precatalytic spliceosome"/>
    <property type="evidence" value="ECO:0007669"/>
    <property type="project" value="TreeGrafter"/>
</dbReference>
<dbReference type="GO" id="GO:0016020">
    <property type="term" value="C:membrane"/>
    <property type="evidence" value="ECO:0007669"/>
    <property type="project" value="InterPro"/>
</dbReference>
<dbReference type="Gene3D" id="1.20.1070.10">
    <property type="entry name" value="Rhodopsin 7-helix transmembrane proteins"/>
    <property type="match status" value="1"/>
</dbReference>
<dbReference type="SUPFAM" id="SSF50978">
    <property type="entry name" value="WD40 repeat-like"/>
    <property type="match status" value="1"/>
</dbReference>
<dbReference type="InterPro" id="IPR001680">
    <property type="entry name" value="WD40_rpt"/>
</dbReference>
<reference evidence="9 10" key="1">
    <citation type="journal article" date="2019" name="Philos. Trans. R. Soc. Lond., B, Biol. Sci.">
        <title>Ant behaviour and brain gene expression of defending hosts depend on the ecological success of the intruding social parasite.</title>
        <authorList>
            <person name="Kaur R."/>
            <person name="Stoldt M."/>
            <person name="Jongepier E."/>
            <person name="Feldmeyer B."/>
            <person name="Menzel F."/>
            <person name="Bornberg-Bauer E."/>
            <person name="Foitzik S."/>
        </authorList>
    </citation>
    <scope>NUCLEOTIDE SEQUENCE [LARGE SCALE GENOMIC DNA]</scope>
    <source>
        <tissue evidence="9">Whole body</tissue>
    </source>
</reference>
<evidence type="ECO:0000256" key="1">
    <source>
        <dbReference type="ARBA" id="ARBA00022574"/>
    </source>
</evidence>
<evidence type="ECO:0000313" key="9">
    <source>
        <dbReference type="EMBL" id="TGZ37681.1"/>
    </source>
</evidence>
<dbReference type="Pfam" id="PF00400">
    <property type="entry name" value="WD40"/>
    <property type="match status" value="6"/>
</dbReference>
<comment type="function">
    <text evidence="4">Involved in pre-mRNA splicing as component of the spliceosome. Component of the PRP19-CDC5L complex that forms an integral part of the spliceosome and is required for activating pre-mRNA splicing. As a component of the minor spliceosome, involved in the splicing of U12-type introns in pre-mRNAs.</text>
</comment>
<keyword evidence="2" id="KW-0677">Repeat</keyword>
<evidence type="ECO:0000256" key="4">
    <source>
        <dbReference type="ARBA" id="ARBA00046238"/>
    </source>
</evidence>